<sequence>MNKQVLQLRFKDINGKQHTISITNPKAGLTESTVKKVMEDIAASGLFVKDGVALYATIDGASYVDTTTTKVFEA</sequence>
<name>A0A0R1HKS2_9LACO</name>
<keyword evidence="2" id="KW-1185">Reference proteome</keyword>
<dbReference type="RefSeq" id="WP_054661206.1">
    <property type="nucleotide sequence ID" value="NZ_AZCX01000012.1"/>
</dbReference>
<protein>
    <recommendedName>
        <fullName evidence="3">DUF2922 domain-containing protein</fullName>
    </recommendedName>
</protein>
<evidence type="ECO:0000313" key="2">
    <source>
        <dbReference type="Proteomes" id="UP000050911"/>
    </source>
</evidence>
<dbReference type="InterPro" id="IPR021321">
    <property type="entry name" value="DUF2922"/>
</dbReference>
<accession>A0A0R1HKS2</accession>
<dbReference type="Proteomes" id="UP000050911">
    <property type="component" value="Unassembled WGS sequence"/>
</dbReference>
<proteinExistence type="predicted"/>
<dbReference type="OrthoDB" id="2323347at2"/>
<gene>
    <name evidence="1" type="ORF">FC96_GL000721</name>
</gene>
<dbReference type="PATRIC" id="fig|1302272.5.peg.720"/>
<organism evidence="1 2">
    <name type="scientific">Secundilactobacillus kimchicus JCM 15530</name>
    <dbReference type="NCBI Taxonomy" id="1302272"/>
    <lineage>
        <taxon>Bacteria</taxon>
        <taxon>Bacillati</taxon>
        <taxon>Bacillota</taxon>
        <taxon>Bacilli</taxon>
        <taxon>Lactobacillales</taxon>
        <taxon>Lactobacillaceae</taxon>
        <taxon>Secundilactobacillus</taxon>
    </lineage>
</organism>
<dbReference type="Pfam" id="PF11148">
    <property type="entry name" value="DUF2922"/>
    <property type="match status" value="1"/>
</dbReference>
<evidence type="ECO:0000313" key="1">
    <source>
        <dbReference type="EMBL" id="KRK47100.1"/>
    </source>
</evidence>
<evidence type="ECO:0008006" key="3">
    <source>
        <dbReference type="Google" id="ProtNLM"/>
    </source>
</evidence>
<comment type="caution">
    <text evidence="1">The sequence shown here is derived from an EMBL/GenBank/DDBJ whole genome shotgun (WGS) entry which is preliminary data.</text>
</comment>
<reference evidence="1 2" key="1">
    <citation type="journal article" date="2015" name="Genome Announc.">
        <title>Expanding the biotechnology potential of lactobacilli through comparative genomics of 213 strains and associated genera.</title>
        <authorList>
            <person name="Sun Z."/>
            <person name="Harris H.M."/>
            <person name="McCann A."/>
            <person name="Guo C."/>
            <person name="Argimon S."/>
            <person name="Zhang W."/>
            <person name="Yang X."/>
            <person name="Jeffery I.B."/>
            <person name="Cooney J.C."/>
            <person name="Kagawa T.F."/>
            <person name="Liu W."/>
            <person name="Song Y."/>
            <person name="Salvetti E."/>
            <person name="Wrobel A."/>
            <person name="Rasinkangas P."/>
            <person name="Parkhill J."/>
            <person name="Rea M.C."/>
            <person name="O'Sullivan O."/>
            <person name="Ritari J."/>
            <person name="Douillard F.P."/>
            <person name="Paul Ross R."/>
            <person name="Yang R."/>
            <person name="Briner A.E."/>
            <person name="Felis G.E."/>
            <person name="de Vos W.M."/>
            <person name="Barrangou R."/>
            <person name="Klaenhammer T.R."/>
            <person name="Caufield P.W."/>
            <person name="Cui Y."/>
            <person name="Zhang H."/>
            <person name="O'Toole P.W."/>
        </authorList>
    </citation>
    <scope>NUCLEOTIDE SEQUENCE [LARGE SCALE GENOMIC DNA]</scope>
    <source>
        <strain evidence="1 2">JCM 15530</strain>
    </source>
</reference>
<dbReference type="STRING" id="1302272.FC96_GL000721"/>
<dbReference type="EMBL" id="AZCX01000012">
    <property type="protein sequence ID" value="KRK47100.1"/>
    <property type="molecule type" value="Genomic_DNA"/>
</dbReference>
<dbReference type="AlphaFoldDB" id="A0A0R1HKS2"/>